<proteinExistence type="predicted"/>
<reference evidence="3 4" key="1">
    <citation type="submission" date="2018-12" db="EMBL/GenBank/DDBJ databases">
        <title>three novel Halomonas strain isolated from plants.</title>
        <authorList>
            <person name="Sun C."/>
        </authorList>
    </citation>
    <scope>NUCLEOTIDE SEQUENCE [LARGE SCALE GENOMIC DNA]</scope>
    <source>
        <strain evidence="3 4">DSM 19434</strain>
    </source>
</reference>
<dbReference type="AlphaFoldDB" id="A0A3S0WCT7"/>
<dbReference type="Pfam" id="PF00581">
    <property type="entry name" value="Rhodanese"/>
    <property type="match status" value="1"/>
</dbReference>
<evidence type="ECO:0000313" key="3">
    <source>
        <dbReference type="EMBL" id="RUR34826.1"/>
    </source>
</evidence>
<protein>
    <submittedName>
        <fullName evidence="3">Sulfurtransferase</fullName>
    </submittedName>
</protein>
<dbReference type="GO" id="GO:0016740">
    <property type="term" value="F:transferase activity"/>
    <property type="evidence" value="ECO:0007669"/>
    <property type="project" value="UniProtKB-KW"/>
</dbReference>
<keyword evidence="1" id="KW-0732">Signal</keyword>
<accession>A0A3S0WCT7</accession>
<keyword evidence="4" id="KW-1185">Reference proteome</keyword>
<dbReference type="OrthoDB" id="7835227at2"/>
<feature type="chain" id="PRO_5018743214" evidence="1">
    <location>
        <begin position="26"/>
        <end position="196"/>
    </location>
</feature>
<dbReference type="SMART" id="SM00450">
    <property type="entry name" value="RHOD"/>
    <property type="match status" value="1"/>
</dbReference>
<dbReference type="Proteomes" id="UP000287336">
    <property type="component" value="Unassembled WGS sequence"/>
</dbReference>
<dbReference type="RefSeq" id="WP_126942716.1">
    <property type="nucleotide sequence ID" value="NZ_RZHG01000002.1"/>
</dbReference>
<dbReference type="InterPro" id="IPR044240">
    <property type="entry name" value="STR4-like"/>
</dbReference>
<feature type="signal peptide" evidence="1">
    <location>
        <begin position="1"/>
        <end position="25"/>
    </location>
</feature>
<comment type="caution">
    <text evidence="3">The sequence shown here is derived from an EMBL/GenBank/DDBJ whole genome shotgun (WGS) entry which is preliminary data.</text>
</comment>
<feature type="domain" description="Rhodanese" evidence="2">
    <location>
        <begin position="51"/>
        <end position="168"/>
    </location>
</feature>
<keyword evidence="3" id="KW-0808">Transferase</keyword>
<dbReference type="InterPro" id="IPR036873">
    <property type="entry name" value="Rhodanese-like_dom_sf"/>
</dbReference>
<evidence type="ECO:0000259" key="2">
    <source>
        <dbReference type="PROSITE" id="PS50206"/>
    </source>
</evidence>
<dbReference type="Gene3D" id="3.40.250.10">
    <property type="entry name" value="Rhodanese-like domain"/>
    <property type="match status" value="1"/>
</dbReference>
<dbReference type="PANTHER" id="PTHR47377:SF1">
    <property type="entry name" value="RHODANESE-LIKE DOMAIN-CONTAINING PROTEIN 4, CHLOROPLASTIC"/>
    <property type="match status" value="1"/>
</dbReference>
<gene>
    <name evidence="3" type="ORF">ELY33_01210</name>
</gene>
<name>A0A3S0WCT7_9GAMM</name>
<sequence>MKKLRIILTTAMVTALIPASTVVVADDAAAYRETSLGLYVNAREAYALLEENEDAILIDVRDPVEIKFTGFAEPTDIHVPWVIADNSQFDAANSTWPMVRNSDFAEQVQVALAKHQVNENTPIIVMCRSGATRSAPAADEIASMGFSNVYSVSDGFEGGTLAEGDSKGVRARNGWRNSGLPWSYDVDPNVAWSSAQ</sequence>
<organism evidence="3 4">
    <name type="scientific">Vreelandella andesensis</name>
    <dbReference type="NCBI Taxonomy" id="447567"/>
    <lineage>
        <taxon>Bacteria</taxon>
        <taxon>Pseudomonadati</taxon>
        <taxon>Pseudomonadota</taxon>
        <taxon>Gammaproteobacteria</taxon>
        <taxon>Oceanospirillales</taxon>
        <taxon>Halomonadaceae</taxon>
        <taxon>Vreelandella</taxon>
    </lineage>
</organism>
<dbReference type="InterPro" id="IPR001763">
    <property type="entry name" value="Rhodanese-like_dom"/>
</dbReference>
<dbReference type="PANTHER" id="PTHR47377">
    <property type="entry name" value="RHODANESE-LIKE DOMAIN-CONTAINING PROTEIN 4, CHLOROPLASTIC"/>
    <property type="match status" value="1"/>
</dbReference>
<evidence type="ECO:0000256" key="1">
    <source>
        <dbReference type="SAM" id="SignalP"/>
    </source>
</evidence>
<evidence type="ECO:0000313" key="4">
    <source>
        <dbReference type="Proteomes" id="UP000287336"/>
    </source>
</evidence>
<dbReference type="EMBL" id="RZHG01000002">
    <property type="protein sequence ID" value="RUR34826.1"/>
    <property type="molecule type" value="Genomic_DNA"/>
</dbReference>
<dbReference type="PROSITE" id="PS50206">
    <property type="entry name" value="RHODANESE_3"/>
    <property type="match status" value="1"/>
</dbReference>
<dbReference type="SUPFAM" id="SSF52821">
    <property type="entry name" value="Rhodanese/Cell cycle control phosphatase"/>
    <property type="match status" value="1"/>
</dbReference>